<dbReference type="PATRIC" id="fig|336566.3.peg.908"/>
<keyword evidence="2" id="KW-1185">Reference proteome</keyword>
<evidence type="ECO:0000313" key="1">
    <source>
        <dbReference type="EMBL" id="KRG77395.1"/>
    </source>
</evidence>
<organism evidence="1 2">
    <name type="scientific">Stenotrophomonas ginsengisoli</name>
    <dbReference type="NCBI Taxonomy" id="336566"/>
    <lineage>
        <taxon>Bacteria</taxon>
        <taxon>Pseudomonadati</taxon>
        <taxon>Pseudomonadota</taxon>
        <taxon>Gammaproteobacteria</taxon>
        <taxon>Lysobacterales</taxon>
        <taxon>Lysobacteraceae</taxon>
        <taxon>Stenotrophomonas</taxon>
    </lineage>
</organism>
<sequence length="190" mass="20601">MVSVTATELILEAEYAQLGVPPANTLPGTIRRSGLQQDVALLGLGGRIDRSSFREMRVVQQALSVALPDWSPQQPLPFKSPLGKDRVYVPMKAPFPVSAQYGVYAEGPDHLSDKSSLVIINPIQGAGVYCKQDYNWPNRSCMGVITLGEGEVATMNINYEALGMLQEVVASMIDAARAIRVDCPVQGRVQ</sequence>
<evidence type="ECO:0000313" key="2">
    <source>
        <dbReference type="Proteomes" id="UP000050956"/>
    </source>
</evidence>
<gene>
    <name evidence="1" type="ORF">ABB30_07810</name>
</gene>
<comment type="caution">
    <text evidence="1">The sequence shown here is derived from an EMBL/GenBank/DDBJ whole genome shotgun (WGS) entry which is preliminary data.</text>
</comment>
<name>A0A0R0DII7_9GAMM</name>
<dbReference type="Proteomes" id="UP000050956">
    <property type="component" value="Unassembled WGS sequence"/>
</dbReference>
<protein>
    <submittedName>
        <fullName evidence="1">Uncharacterized protein</fullName>
    </submittedName>
</protein>
<reference evidence="1 2" key="1">
    <citation type="submission" date="2015-05" db="EMBL/GenBank/DDBJ databases">
        <title>Genome sequencing and analysis of members of genus Stenotrophomonas.</title>
        <authorList>
            <person name="Patil P.P."/>
            <person name="Midha S."/>
            <person name="Patil P.B."/>
        </authorList>
    </citation>
    <scope>NUCLEOTIDE SEQUENCE [LARGE SCALE GENOMIC DNA]</scope>
    <source>
        <strain evidence="1 2">DSM 24757</strain>
    </source>
</reference>
<accession>A0A0R0DII7</accession>
<dbReference type="EMBL" id="LDJM01000018">
    <property type="protein sequence ID" value="KRG77395.1"/>
    <property type="molecule type" value="Genomic_DNA"/>
</dbReference>
<proteinExistence type="predicted"/>
<dbReference type="AlphaFoldDB" id="A0A0R0DII7"/>